<dbReference type="SUPFAM" id="SSF109604">
    <property type="entry name" value="HD-domain/PDEase-like"/>
    <property type="match status" value="1"/>
</dbReference>
<evidence type="ECO:0000313" key="2">
    <source>
        <dbReference type="EMBL" id="SIT19637.1"/>
    </source>
</evidence>
<dbReference type="FunFam" id="1.10.3210.10:FF:000026">
    <property type="entry name" value="Metal-dependent phosphohydrolase"/>
    <property type="match status" value="1"/>
</dbReference>
<dbReference type="PANTHER" id="PTHR11373:SF41">
    <property type="entry name" value="METAL-DEPENDENT PHOSPHOHYDROLASE"/>
    <property type="match status" value="1"/>
</dbReference>
<dbReference type="CDD" id="cd00077">
    <property type="entry name" value="HDc"/>
    <property type="match status" value="1"/>
</dbReference>
<dbReference type="RefSeq" id="WP_234992665.1">
    <property type="nucleotide sequence ID" value="NZ_CP048103.1"/>
</dbReference>
<dbReference type="InterPro" id="IPR006674">
    <property type="entry name" value="HD_domain"/>
</dbReference>
<dbReference type="Proteomes" id="UP000186795">
    <property type="component" value="Unassembled WGS sequence"/>
</dbReference>
<reference evidence="3" key="1">
    <citation type="submission" date="2017-01" db="EMBL/GenBank/DDBJ databases">
        <authorList>
            <person name="Varghese N."/>
            <person name="Submissions S."/>
        </authorList>
    </citation>
    <scope>NUCLEOTIDE SEQUENCE [LARGE SCALE GENOMIC DNA]</scope>
    <source>
        <strain evidence="3">DSM 45196</strain>
    </source>
</reference>
<dbReference type="Pfam" id="PF01966">
    <property type="entry name" value="HD"/>
    <property type="match status" value="1"/>
</dbReference>
<dbReference type="GO" id="GO:0008832">
    <property type="term" value="F:dGTPase activity"/>
    <property type="evidence" value="ECO:0007669"/>
    <property type="project" value="TreeGrafter"/>
</dbReference>
<dbReference type="PANTHER" id="PTHR11373">
    <property type="entry name" value="DEOXYNUCLEOSIDE TRIPHOSPHATE TRIPHOSPHOHYDROLASE"/>
    <property type="match status" value="1"/>
</dbReference>
<dbReference type="EMBL" id="FTOD01000022">
    <property type="protein sequence ID" value="SIT19637.1"/>
    <property type="molecule type" value="Genomic_DNA"/>
</dbReference>
<dbReference type="GO" id="GO:0006203">
    <property type="term" value="P:dGTP catabolic process"/>
    <property type="evidence" value="ECO:0007669"/>
    <property type="project" value="TreeGrafter"/>
</dbReference>
<feature type="domain" description="HD/PDEase" evidence="1">
    <location>
        <begin position="45"/>
        <end position="159"/>
    </location>
</feature>
<sequence>MIIDDPIYGWWRVEEVLSDLIRSRPVQRLKKIHQGGAAHLVHPAWNVTRFEHSVGVMLLIRRLGGSLEEQIAGLLHDVSHTAFSHVVDIVVACPEEDFHDRFLETVVRQSEIPAILRKHSFHLNPILDLSRWPLLEQPAPDLCADRIDYTLRDRFHYEGMDRQTLSWFLDQLTVCGEKVCLSSVEAGEWFTELYDREVIGFFRDPLNVFAYEQLASALKKALAEGSLDMADLFTDDEAVLQKLRSRGSKEVQVMLNRIHPGVAVAKDNPCNHPSKLRWIDPLGRATCQRVCAVGANPGDE</sequence>
<accession>A0A1N7QAS0</accession>
<gene>
    <name evidence="2" type="ORF">SAMN05421790_12219</name>
</gene>
<evidence type="ECO:0000313" key="3">
    <source>
        <dbReference type="Proteomes" id="UP000186795"/>
    </source>
</evidence>
<name>A0A1N7QAS0_9BACL</name>
<proteinExistence type="predicted"/>
<dbReference type="SMART" id="SM00471">
    <property type="entry name" value="HDc"/>
    <property type="match status" value="1"/>
</dbReference>
<dbReference type="AlphaFoldDB" id="A0A1N7QAS0"/>
<keyword evidence="3" id="KW-1185">Reference proteome</keyword>
<dbReference type="InterPro" id="IPR003607">
    <property type="entry name" value="HD/PDEase_dom"/>
</dbReference>
<dbReference type="InterPro" id="IPR050135">
    <property type="entry name" value="dGTPase-like"/>
</dbReference>
<protein>
    <recommendedName>
        <fullName evidence="1">HD/PDEase domain-containing protein</fullName>
    </recommendedName>
</protein>
<dbReference type="Gene3D" id="1.10.3210.10">
    <property type="entry name" value="Hypothetical protein af1432"/>
    <property type="match status" value="1"/>
</dbReference>
<organism evidence="2 3">
    <name type="scientific">Kroppenstedtia eburnea</name>
    <dbReference type="NCBI Taxonomy" id="714067"/>
    <lineage>
        <taxon>Bacteria</taxon>
        <taxon>Bacillati</taxon>
        <taxon>Bacillota</taxon>
        <taxon>Bacilli</taxon>
        <taxon>Bacillales</taxon>
        <taxon>Thermoactinomycetaceae</taxon>
        <taxon>Kroppenstedtia</taxon>
    </lineage>
</organism>
<evidence type="ECO:0000259" key="1">
    <source>
        <dbReference type="SMART" id="SM00471"/>
    </source>
</evidence>